<feature type="domain" description="Leucine-binding protein" evidence="5">
    <location>
        <begin position="29"/>
        <end position="366"/>
    </location>
</feature>
<dbReference type="Pfam" id="PF13458">
    <property type="entry name" value="Peripla_BP_6"/>
    <property type="match status" value="1"/>
</dbReference>
<dbReference type="InterPro" id="IPR051010">
    <property type="entry name" value="BCAA_transport"/>
</dbReference>
<dbReference type="InterPro" id="IPR028081">
    <property type="entry name" value="Leu-bd"/>
</dbReference>
<dbReference type="PATRIC" id="fig|883078.3.peg.2726"/>
<evidence type="ECO:0000256" key="3">
    <source>
        <dbReference type="ARBA" id="ARBA00022970"/>
    </source>
</evidence>
<sequence length="403" mass="43064">MRTTRIGLTVAAMLMAGSAAQAQVSDDAVKIGVLTDHSGGFAYLVGKHSVEAAQMAVDDFGGKVLGKPISVVTADHQNKADIASAISRKWFETEGVDTITDVAGSAVALATQEIARSRGKVLLISGAATTELTGKACSETTSQWSYDTYAFAKGTASQVTKQGGDSWYFLTSDYAFGHSLQRDASRFVEASGGKVLGSVRFPFGSPDFSSFLLQAQASKAKVIGLAMSGADLLSAVKQAREFGIVQSGQNLASLVIYINDIEGVGLNVAQGLTLTTSFYWDANDETRAWAKRFMERSGGFIPNLITAGTYASVLHYLKAVEAAGTDEGKAVAAKMKELPVNDFYNKNVQIRADGRVMHKTFLMKVKSPADSKYRGDFYQQLAEMSGDESFKPLAESECPLVKK</sequence>
<evidence type="ECO:0000313" key="7">
    <source>
        <dbReference type="Proteomes" id="UP000001096"/>
    </source>
</evidence>
<organism evidence="6 7">
    <name type="scientific">Afipia broomeae ATCC 49717</name>
    <dbReference type="NCBI Taxonomy" id="883078"/>
    <lineage>
        <taxon>Bacteria</taxon>
        <taxon>Pseudomonadati</taxon>
        <taxon>Pseudomonadota</taxon>
        <taxon>Alphaproteobacteria</taxon>
        <taxon>Hyphomicrobiales</taxon>
        <taxon>Nitrobacteraceae</taxon>
        <taxon>Afipia</taxon>
    </lineage>
</organism>
<evidence type="ECO:0000256" key="4">
    <source>
        <dbReference type="SAM" id="SignalP"/>
    </source>
</evidence>
<dbReference type="EMBL" id="AGWX01000004">
    <property type="protein sequence ID" value="EKS36227.1"/>
    <property type="molecule type" value="Genomic_DNA"/>
</dbReference>
<dbReference type="SUPFAM" id="SSF53822">
    <property type="entry name" value="Periplasmic binding protein-like I"/>
    <property type="match status" value="1"/>
</dbReference>
<dbReference type="PANTHER" id="PTHR30483:SF6">
    <property type="entry name" value="PERIPLASMIC BINDING PROTEIN OF ABC TRANSPORTER FOR NATURAL AMINO ACIDS"/>
    <property type="match status" value="1"/>
</dbReference>
<dbReference type="CDD" id="cd06327">
    <property type="entry name" value="PBP1_SBP-like"/>
    <property type="match status" value="1"/>
</dbReference>
<dbReference type="HOGENOM" id="CLU_027128_1_0_5"/>
<dbReference type="InterPro" id="IPR028082">
    <property type="entry name" value="Peripla_BP_I"/>
</dbReference>
<proteinExistence type="inferred from homology"/>
<keyword evidence="3" id="KW-0813">Transport</keyword>
<keyword evidence="7" id="KW-1185">Reference proteome</keyword>
<dbReference type="Proteomes" id="UP000001096">
    <property type="component" value="Unassembled WGS sequence"/>
</dbReference>
<dbReference type="PANTHER" id="PTHR30483">
    <property type="entry name" value="LEUCINE-SPECIFIC-BINDING PROTEIN"/>
    <property type="match status" value="1"/>
</dbReference>
<evidence type="ECO:0000256" key="1">
    <source>
        <dbReference type="ARBA" id="ARBA00010062"/>
    </source>
</evidence>
<feature type="signal peptide" evidence="4">
    <location>
        <begin position="1"/>
        <end position="22"/>
    </location>
</feature>
<comment type="caution">
    <text evidence="6">The sequence shown here is derived from an EMBL/GenBank/DDBJ whole genome shotgun (WGS) entry which is preliminary data.</text>
</comment>
<keyword evidence="2 4" id="KW-0732">Signal</keyword>
<dbReference type="Gene3D" id="3.40.50.2300">
    <property type="match status" value="2"/>
</dbReference>
<evidence type="ECO:0000259" key="5">
    <source>
        <dbReference type="Pfam" id="PF13458"/>
    </source>
</evidence>
<name>K8P0V6_9BRAD</name>
<protein>
    <recommendedName>
        <fullName evidence="5">Leucine-binding protein domain-containing protein</fullName>
    </recommendedName>
</protein>
<evidence type="ECO:0000313" key="6">
    <source>
        <dbReference type="EMBL" id="EKS36227.1"/>
    </source>
</evidence>
<dbReference type="AlphaFoldDB" id="K8P0V6"/>
<evidence type="ECO:0000256" key="2">
    <source>
        <dbReference type="ARBA" id="ARBA00022729"/>
    </source>
</evidence>
<keyword evidence="3" id="KW-0029">Amino-acid transport</keyword>
<dbReference type="eggNOG" id="COG0683">
    <property type="taxonomic scope" value="Bacteria"/>
</dbReference>
<comment type="similarity">
    <text evidence="1">Belongs to the leucine-binding protein family.</text>
</comment>
<reference evidence="6 7" key="1">
    <citation type="submission" date="2012-04" db="EMBL/GenBank/DDBJ databases">
        <title>The Genome Sequence of Afipia broomeae ATCC 49717.</title>
        <authorList>
            <consortium name="The Broad Institute Genome Sequencing Platform"/>
            <person name="Earl A."/>
            <person name="Ward D."/>
            <person name="Feldgarden M."/>
            <person name="Gevers D."/>
            <person name="Huys G."/>
            <person name="Walker B."/>
            <person name="Young S.K."/>
            <person name="Zeng Q."/>
            <person name="Gargeya S."/>
            <person name="Fitzgerald M."/>
            <person name="Haas B."/>
            <person name="Abouelleil A."/>
            <person name="Alvarado L."/>
            <person name="Arachchi H.M."/>
            <person name="Berlin A."/>
            <person name="Chapman S.B."/>
            <person name="Goldberg J."/>
            <person name="Griggs A."/>
            <person name="Gujja S."/>
            <person name="Hansen M."/>
            <person name="Howarth C."/>
            <person name="Imamovic A."/>
            <person name="Larimer J."/>
            <person name="McCowen C."/>
            <person name="Montmayeur A."/>
            <person name="Murphy C."/>
            <person name="Neiman D."/>
            <person name="Pearson M."/>
            <person name="Priest M."/>
            <person name="Roberts A."/>
            <person name="Saif S."/>
            <person name="Shea T."/>
            <person name="Sisk P."/>
            <person name="Sykes S."/>
            <person name="Wortman J."/>
            <person name="Nusbaum C."/>
            <person name="Birren B."/>
        </authorList>
    </citation>
    <scope>NUCLEOTIDE SEQUENCE [LARGE SCALE GENOMIC DNA]</scope>
    <source>
        <strain evidence="6 7">ATCC 49717</strain>
    </source>
</reference>
<feature type="chain" id="PRO_5003919372" description="Leucine-binding protein domain-containing protein" evidence="4">
    <location>
        <begin position="23"/>
        <end position="403"/>
    </location>
</feature>
<accession>K8P0V6</accession>
<dbReference type="GO" id="GO:0006865">
    <property type="term" value="P:amino acid transport"/>
    <property type="evidence" value="ECO:0007669"/>
    <property type="project" value="UniProtKB-KW"/>
</dbReference>
<gene>
    <name evidence="6" type="ORF">HMPREF9695_02645</name>
</gene>